<keyword evidence="2" id="KW-1185">Reference proteome</keyword>
<evidence type="ECO:0000313" key="2">
    <source>
        <dbReference type="Proteomes" id="UP001224122"/>
    </source>
</evidence>
<comment type="caution">
    <text evidence="1">The sequence shown here is derived from an EMBL/GenBank/DDBJ whole genome shotgun (WGS) entry which is preliminary data.</text>
</comment>
<reference evidence="1 2" key="1">
    <citation type="submission" date="2023-07" db="EMBL/GenBank/DDBJ databases">
        <title>Genomic Encyclopedia of Type Strains, Phase IV (KMG-IV): sequencing the most valuable type-strain genomes for metagenomic binning, comparative biology and taxonomic classification.</title>
        <authorList>
            <person name="Goeker M."/>
        </authorList>
    </citation>
    <scope>NUCLEOTIDE SEQUENCE [LARGE SCALE GENOMIC DNA]</scope>
    <source>
        <strain evidence="1 2">DSM 27594</strain>
    </source>
</reference>
<gene>
    <name evidence="1" type="ORF">J2S10_003410</name>
</gene>
<protein>
    <submittedName>
        <fullName evidence="1">Uncharacterized protein</fullName>
    </submittedName>
</protein>
<sequence length="46" mass="5535">MNYYNQYMDVDKCIVNKSYLDSVYICNFITWQGRINYLGSIEEQKA</sequence>
<organism evidence="1 2">
    <name type="scientific">Neobacillus ginsengisoli</name>
    <dbReference type="NCBI Taxonomy" id="904295"/>
    <lineage>
        <taxon>Bacteria</taxon>
        <taxon>Bacillati</taxon>
        <taxon>Bacillota</taxon>
        <taxon>Bacilli</taxon>
        <taxon>Bacillales</taxon>
        <taxon>Bacillaceae</taxon>
        <taxon>Neobacillus</taxon>
    </lineage>
</organism>
<name>A0ABT9XXB7_9BACI</name>
<dbReference type="EMBL" id="JAUSTW010000005">
    <property type="protein sequence ID" value="MDQ0200227.1"/>
    <property type="molecule type" value="Genomic_DNA"/>
</dbReference>
<proteinExistence type="predicted"/>
<accession>A0ABT9XXB7</accession>
<evidence type="ECO:0000313" key="1">
    <source>
        <dbReference type="EMBL" id="MDQ0200227.1"/>
    </source>
</evidence>
<dbReference type="Proteomes" id="UP001224122">
    <property type="component" value="Unassembled WGS sequence"/>
</dbReference>